<dbReference type="CDD" id="cd18533">
    <property type="entry name" value="PTP_fungal"/>
    <property type="match status" value="1"/>
</dbReference>
<reference evidence="7 8" key="1">
    <citation type="journal article" date="2014" name="BMC Genomics">
        <title>Genome sequencing of four Aureobasidium pullulans varieties: biotechnological potential, stress tolerance, and description of new species.</title>
        <authorList>
            <person name="Gostin Ar C."/>
            <person name="Ohm R.A."/>
            <person name="Kogej T."/>
            <person name="Sonjak S."/>
            <person name="Turk M."/>
            <person name="Zajc J."/>
            <person name="Zalar P."/>
            <person name="Grube M."/>
            <person name="Sun H."/>
            <person name="Han J."/>
            <person name="Sharma A."/>
            <person name="Chiniquy J."/>
            <person name="Ngan C.Y."/>
            <person name="Lipzen A."/>
            <person name="Barry K."/>
            <person name="Grigoriev I.V."/>
            <person name="Gunde-Cimerman N."/>
        </authorList>
    </citation>
    <scope>NUCLEOTIDE SEQUENCE [LARGE SCALE GENOMIC DNA]</scope>
    <source>
        <strain evidence="7 8">EXF-2481</strain>
    </source>
</reference>
<dbReference type="OrthoDB" id="6058203at2759"/>
<dbReference type="RefSeq" id="XP_013345710.1">
    <property type="nucleotide sequence ID" value="XM_013490256.1"/>
</dbReference>
<dbReference type="SUPFAM" id="SSF52821">
    <property type="entry name" value="Rhodanese/Cell cycle control phosphatase"/>
    <property type="match status" value="1"/>
</dbReference>
<feature type="region of interest" description="Disordered" evidence="3">
    <location>
        <begin position="796"/>
        <end position="845"/>
    </location>
</feature>
<sequence>MSAAKTPNARPPSTSAHNMGPLLQSPQAHHSNARSASPNYFGFPAQEDSYDSGSGRHTRKNWSPPSSAVRSTAAFSPSVVPVDQNPDFDAFRRQSQNVGFNLGSLHEFDFKKPALPSGGSGHSNSNTNTNSFFNNINLSASPKASTESRQMPPSGRVPSGSISGGRPPSGSISGGRVPFGSISGGRVPSGPISGGRPHAGSISGLGNDNHLDPESAYQGRSPKRHLSNDSSFPDALRHAPERPSSQPRLNMPFNLNLPPQPNFKPRSETVPVAGPLNDSNSFITPQHLCNLLESAAEEMLILDLRVSTQYAGAHLRGALNLCIPTTLLKRPSFNVNKLAETFKDDANQRQKFENWKSSKYIIVYDSASSQIKDATSCVNTIRKFESEGLQGTAYILKGGFADFAKKFPSHVERAGGQSSRAGAPMSIKLDGPEIAPVIGGCPMPMEKNAANPFFGNIRQNMDLIGGVGQMEVKRPSHLTREARDHFPPWLQAAADEKDNGARVSDKFLQIEKREQRRMQEALSGKVSYGSPSQSMPKSKIQIAGIEKGSKNRYNNIWPFEHSRVKLQDVPSHGCDYFNANYISSQRSHKRYIATQGPIPATFADFWNVIWQQETRVIVMLTAEKEGGQVKAHNYWSDKQYGPLRLEFLSEKRASLDPVKIKRHRQRPSVGGRKSTDGTTLARIDTSTADGGSKDDQPYVIVRKLALRHEGYPFERMREITQLQYSSWPDFGAPAHPAHLLGLVEQCDAVVRATTHTSWSDPDPPEAPPIVVHCSAGCGRTGTFCTVATVIDMLKRQRASRQRHTRDSSPMHLDTRRSSVQMKDDNNSFFGPPSGQSPQEDEVDGKWVDDENQDLIEKTVEEFRKQRISMVQSLRQFVLCYESVMEWLVEQESED</sequence>
<evidence type="ECO:0000259" key="4">
    <source>
        <dbReference type="PROSITE" id="PS50055"/>
    </source>
</evidence>
<dbReference type="OMA" id="WQQDVRV"/>
<dbReference type="FunFam" id="3.40.250.10:FF:000051">
    <property type="entry name" value="Protein tyrosine phosphatase (Pyp1), putative"/>
    <property type="match status" value="1"/>
</dbReference>
<protein>
    <recommendedName>
        <fullName evidence="2">protein-tyrosine-phosphatase</fullName>
        <ecNumber evidence="2">3.1.3.48</ecNumber>
    </recommendedName>
</protein>
<dbReference type="STRING" id="1043005.A0A074YID9"/>
<dbReference type="InterPro" id="IPR000242">
    <property type="entry name" value="PTP_cat"/>
</dbReference>
<feature type="compositionally biased region" description="Polar residues" evidence="3">
    <location>
        <begin position="140"/>
        <end position="151"/>
    </location>
</feature>
<feature type="compositionally biased region" description="Low complexity" evidence="3">
    <location>
        <begin position="152"/>
        <end position="178"/>
    </location>
</feature>
<feature type="region of interest" description="Disordered" evidence="3">
    <location>
        <begin position="660"/>
        <end position="692"/>
    </location>
</feature>
<feature type="region of interest" description="Disordered" evidence="3">
    <location>
        <begin position="1"/>
        <end position="84"/>
    </location>
</feature>
<accession>A0A074YID9</accession>
<dbReference type="AlphaFoldDB" id="A0A074YID9"/>
<feature type="domain" description="Rhodanese" evidence="6">
    <location>
        <begin position="295"/>
        <end position="412"/>
    </location>
</feature>
<dbReference type="PRINTS" id="PR00700">
    <property type="entry name" value="PRTYPHPHTASE"/>
</dbReference>
<evidence type="ECO:0000256" key="3">
    <source>
        <dbReference type="SAM" id="MobiDB-lite"/>
    </source>
</evidence>
<dbReference type="InterPro" id="IPR001763">
    <property type="entry name" value="Rhodanese-like_dom"/>
</dbReference>
<dbReference type="InterPro" id="IPR050348">
    <property type="entry name" value="Protein-Tyr_Phosphatase"/>
</dbReference>
<dbReference type="PROSITE" id="PS50055">
    <property type="entry name" value="TYR_PHOSPHATASE_PTP"/>
    <property type="match status" value="1"/>
</dbReference>
<evidence type="ECO:0000313" key="7">
    <source>
        <dbReference type="EMBL" id="KEQ97475.1"/>
    </source>
</evidence>
<dbReference type="SMART" id="SM00194">
    <property type="entry name" value="PTPc"/>
    <property type="match status" value="1"/>
</dbReference>
<feature type="domain" description="Tyrosine-protein phosphatase" evidence="4">
    <location>
        <begin position="550"/>
        <end position="886"/>
    </location>
</feature>
<dbReference type="GeneID" id="25364717"/>
<dbReference type="InterPro" id="IPR016130">
    <property type="entry name" value="Tyr_Pase_AS"/>
</dbReference>
<feature type="region of interest" description="Disordered" evidence="3">
    <location>
        <begin position="116"/>
        <end position="252"/>
    </location>
</feature>
<feature type="compositionally biased region" description="Low complexity" evidence="3">
    <location>
        <begin position="122"/>
        <end position="139"/>
    </location>
</feature>
<dbReference type="SMART" id="SM00404">
    <property type="entry name" value="PTPc_motif"/>
    <property type="match status" value="1"/>
</dbReference>
<evidence type="ECO:0000259" key="6">
    <source>
        <dbReference type="PROSITE" id="PS50206"/>
    </source>
</evidence>
<dbReference type="PROSITE" id="PS50056">
    <property type="entry name" value="TYR_PHOSPHATASE_2"/>
    <property type="match status" value="1"/>
</dbReference>
<dbReference type="Gene3D" id="3.40.250.10">
    <property type="entry name" value="Rhodanese-like domain"/>
    <property type="match status" value="1"/>
</dbReference>
<evidence type="ECO:0000256" key="1">
    <source>
        <dbReference type="ARBA" id="ARBA00009649"/>
    </source>
</evidence>
<proteinExistence type="inferred from homology"/>
<dbReference type="Pfam" id="PF00581">
    <property type="entry name" value="Rhodanese"/>
    <property type="match status" value="1"/>
</dbReference>
<dbReference type="InParanoid" id="A0A074YID9"/>
<evidence type="ECO:0000313" key="8">
    <source>
        <dbReference type="Proteomes" id="UP000030641"/>
    </source>
</evidence>
<evidence type="ECO:0000256" key="2">
    <source>
        <dbReference type="ARBA" id="ARBA00013064"/>
    </source>
</evidence>
<dbReference type="Gene3D" id="3.90.190.10">
    <property type="entry name" value="Protein tyrosine phosphatase superfamily"/>
    <property type="match status" value="1"/>
</dbReference>
<dbReference type="GO" id="GO:0004725">
    <property type="term" value="F:protein tyrosine phosphatase activity"/>
    <property type="evidence" value="ECO:0007669"/>
    <property type="project" value="UniProtKB-EC"/>
</dbReference>
<dbReference type="PANTHER" id="PTHR19134:SF561">
    <property type="entry name" value="PROTEIN TYROSINE PHOSPHATASE 36E, ISOFORM A"/>
    <property type="match status" value="1"/>
</dbReference>
<dbReference type="FunCoup" id="A0A074YID9">
    <property type="interactions" value="72"/>
</dbReference>
<dbReference type="InterPro" id="IPR036873">
    <property type="entry name" value="Rhodanese-like_dom_sf"/>
</dbReference>
<feature type="compositionally biased region" description="Polar residues" evidence="3">
    <location>
        <begin position="24"/>
        <end position="38"/>
    </location>
</feature>
<dbReference type="HOGENOM" id="CLU_001645_11_0_1"/>
<dbReference type="Pfam" id="PF00102">
    <property type="entry name" value="Y_phosphatase"/>
    <property type="match status" value="2"/>
</dbReference>
<feature type="compositionally biased region" description="Basic and acidic residues" evidence="3">
    <location>
        <begin position="804"/>
        <end position="825"/>
    </location>
</feature>
<dbReference type="InterPro" id="IPR029021">
    <property type="entry name" value="Prot-tyrosine_phosphatase-like"/>
</dbReference>
<dbReference type="InterPro" id="IPR003595">
    <property type="entry name" value="Tyr_Pase_cat"/>
</dbReference>
<dbReference type="SUPFAM" id="SSF52799">
    <property type="entry name" value="(Phosphotyrosine protein) phosphatases II"/>
    <property type="match status" value="1"/>
</dbReference>
<comment type="similarity">
    <text evidence="1">Belongs to the protein-tyrosine phosphatase family. Non-receptor class subfamily.</text>
</comment>
<dbReference type="SMART" id="SM00450">
    <property type="entry name" value="RHOD"/>
    <property type="match status" value="1"/>
</dbReference>
<dbReference type="PROSITE" id="PS00383">
    <property type="entry name" value="TYR_PHOSPHATASE_1"/>
    <property type="match status" value="1"/>
</dbReference>
<name>A0A074YID9_AURSE</name>
<dbReference type="PANTHER" id="PTHR19134">
    <property type="entry name" value="RECEPTOR-TYPE TYROSINE-PROTEIN PHOSPHATASE"/>
    <property type="match status" value="1"/>
</dbReference>
<dbReference type="EC" id="3.1.3.48" evidence="2"/>
<dbReference type="PROSITE" id="PS50206">
    <property type="entry name" value="RHODANESE_3"/>
    <property type="match status" value="1"/>
</dbReference>
<gene>
    <name evidence="7" type="ORF">AUEXF2481DRAFT_3282</name>
</gene>
<dbReference type="InterPro" id="IPR000387">
    <property type="entry name" value="Tyr_Pase_dom"/>
</dbReference>
<dbReference type="CDD" id="cd01446">
    <property type="entry name" value="DSP_MapKP"/>
    <property type="match status" value="1"/>
</dbReference>
<dbReference type="Proteomes" id="UP000030641">
    <property type="component" value="Unassembled WGS sequence"/>
</dbReference>
<dbReference type="EMBL" id="KL584754">
    <property type="protein sequence ID" value="KEQ97475.1"/>
    <property type="molecule type" value="Genomic_DNA"/>
</dbReference>
<feature type="compositionally biased region" description="Polar residues" evidence="3">
    <location>
        <begin position="61"/>
        <end position="75"/>
    </location>
</feature>
<keyword evidence="8" id="KW-1185">Reference proteome</keyword>
<feature type="domain" description="Tyrosine specific protein phosphatases" evidence="5">
    <location>
        <begin position="740"/>
        <end position="877"/>
    </location>
</feature>
<organism evidence="7 8">
    <name type="scientific">Aureobasidium subglaciale (strain EXF-2481)</name>
    <name type="common">Aureobasidium pullulans var. subglaciale</name>
    <dbReference type="NCBI Taxonomy" id="1043005"/>
    <lineage>
        <taxon>Eukaryota</taxon>
        <taxon>Fungi</taxon>
        <taxon>Dikarya</taxon>
        <taxon>Ascomycota</taxon>
        <taxon>Pezizomycotina</taxon>
        <taxon>Dothideomycetes</taxon>
        <taxon>Dothideomycetidae</taxon>
        <taxon>Dothideales</taxon>
        <taxon>Saccotheciaceae</taxon>
        <taxon>Aureobasidium</taxon>
    </lineage>
</organism>
<evidence type="ECO:0000259" key="5">
    <source>
        <dbReference type="PROSITE" id="PS50056"/>
    </source>
</evidence>